<protein>
    <submittedName>
        <fullName evidence="3">Recombinase family protein</fullName>
    </submittedName>
</protein>
<dbReference type="InterPro" id="IPR038109">
    <property type="entry name" value="DNA_bind_recomb_sf"/>
</dbReference>
<dbReference type="EMBL" id="JBHSDH010000012">
    <property type="protein sequence ID" value="MFC4291436.1"/>
    <property type="molecule type" value="Genomic_DNA"/>
</dbReference>
<dbReference type="Pfam" id="PF07508">
    <property type="entry name" value="Recombinase"/>
    <property type="match status" value="1"/>
</dbReference>
<name>A0ABV8RGR8_9SPHN</name>
<dbReference type="InterPro" id="IPR006119">
    <property type="entry name" value="Resolv_N"/>
</dbReference>
<dbReference type="PANTHER" id="PTHR30461:SF23">
    <property type="entry name" value="DNA RECOMBINASE-RELATED"/>
    <property type="match status" value="1"/>
</dbReference>
<gene>
    <name evidence="3" type="ORF">ACFOWX_03300</name>
</gene>
<dbReference type="Gene3D" id="3.90.1750.20">
    <property type="entry name" value="Putative Large Serine Recombinase, Chain B, Domain 2"/>
    <property type="match status" value="1"/>
</dbReference>
<dbReference type="InterPro" id="IPR011109">
    <property type="entry name" value="DNA_bind_recombinase_dom"/>
</dbReference>
<comment type="caution">
    <text evidence="3">The sequence shown here is derived from an EMBL/GenBank/DDBJ whole genome shotgun (WGS) entry which is preliminary data.</text>
</comment>
<evidence type="ECO:0000313" key="4">
    <source>
        <dbReference type="Proteomes" id="UP001595887"/>
    </source>
</evidence>
<dbReference type="Gene3D" id="3.40.50.1390">
    <property type="entry name" value="Resolvase, N-terminal catalytic domain"/>
    <property type="match status" value="1"/>
</dbReference>
<feature type="domain" description="Recombinase" evidence="2">
    <location>
        <begin position="169"/>
        <end position="283"/>
    </location>
</feature>
<dbReference type="PANTHER" id="PTHR30461">
    <property type="entry name" value="DNA-INVERTASE FROM LAMBDOID PROPHAGE"/>
    <property type="match status" value="1"/>
</dbReference>
<dbReference type="CDD" id="cd03768">
    <property type="entry name" value="SR_ResInv"/>
    <property type="match status" value="1"/>
</dbReference>
<dbReference type="PROSITE" id="PS51736">
    <property type="entry name" value="RECOMBINASES_3"/>
    <property type="match status" value="1"/>
</dbReference>
<dbReference type="SUPFAM" id="SSF53041">
    <property type="entry name" value="Resolvase-like"/>
    <property type="match status" value="1"/>
</dbReference>
<dbReference type="InterPro" id="IPR050639">
    <property type="entry name" value="SSR_resolvase"/>
</dbReference>
<feature type="domain" description="Resolvase/invertase-type recombinase catalytic" evidence="1">
    <location>
        <begin position="9"/>
        <end position="161"/>
    </location>
</feature>
<organism evidence="3 4">
    <name type="scientific">Sphingorhabdus arenilitoris</name>
    <dbReference type="NCBI Taxonomy" id="1490041"/>
    <lineage>
        <taxon>Bacteria</taxon>
        <taxon>Pseudomonadati</taxon>
        <taxon>Pseudomonadota</taxon>
        <taxon>Alphaproteobacteria</taxon>
        <taxon>Sphingomonadales</taxon>
        <taxon>Sphingomonadaceae</taxon>
        <taxon>Sphingorhabdus</taxon>
    </lineage>
</organism>
<dbReference type="InterPro" id="IPR036162">
    <property type="entry name" value="Resolvase-like_N_sf"/>
</dbReference>
<dbReference type="RefSeq" id="WP_381421283.1">
    <property type="nucleotide sequence ID" value="NZ_JBHSDH010000012.1"/>
</dbReference>
<keyword evidence="4" id="KW-1185">Reference proteome</keyword>
<evidence type="ECO:0000259" key="1">
    <source>
        <dbReference type="PROSITE" id="PS51736"/>
    </source>
</evidence>
<evidence type="ECO:0000259" key="2">
    <source>
        <dbReference type="PROSITE" id="PS51737"/>
    </source>
</evidence>
<reference evidence="4" key="1">
    <citation type="journal article" date="2019" name="Int. J. Syst. Evol. Microbiol.">
        <title>The Global Catalogue of Microorganisms (GCM) 10K type strain sequencing project: providing services to taxonomists for standard genome sequencing and annotation.</title>
        <authorList>
            <consortium name="The Broad Institute Genomics Platform"/>
            <consortium name="The Broad Institute Genome Sequencing Center for Infectious Disease"/>
            <person name="Wu L."/>
            <person name="Ma J."/>
        </authorList>
    </citation>
    <scope>NUCLEOTIDE SEQUENCE [LARGE SCALE GENOMIC DNA]</scope>
    <source>
        <strain evidence="4">CECT 8531</strain>
    </source>
</reference>
<accession>A0ABV8RGR8</accession>
<proteinExistence type="predicted"/>
<dbReference type="Proteomes" id="UP001595887">
    <property type="component" value="Unassembled WGS sequence"/>
</dbReference>
<dbReference type="Pfam" id="PF00239">
    <property type="entry name" value="Resolvase"/>
    <property type="match status" value="1"/>
</dbReference>
<sequence length="539" mass="61017">MTQPRAKHRCAIYTRKSTEEGLEQEFNTLDAQRQACEAYILSQAGEGWEVIPKQYDDGGWSGGNMQRPAVKELLDDVARGRIDIIVVYKVDRLTRSLMDFARMVETLDKHEVSFVSVTQAFNTTNSMGRLTLNVLLSFAQFEREVTGERIRDKIAASKARGMWMGGNVPLGYNLGERKLLINTVEADQIRMMFARYLKLKSVPKLTAELNRNAIRTKSWTSGKGRTHGGVNFSCGAVYHILRNSIYVGEIAHKGNIHEGEHDAIIERGLFDKVQAQIAAQRVTRSAKKTRSATGQLTGKIYDGEGQPMRTTFGYGRGKKIYRYYASETILPNGKAQHSDNHQGIRLSAERIERLIIAQLGTLIPDSKARTAIFDAITKVVIDENVLRVRLDAAELAREDETHQQLLERIQLIDKHVSIGEDIINLSIDARPIKRGRTVRARTHLLDDVEAKQVLAELIKTSHRKLDEHNASPLYPENHAQMTTPVNKWSRERNVPGLLAPDIQKALLRGDVPKRLDIEILLSRDMPLDWEEQRRLLGFE</sequence>
<dbReference type="PROSITE" id="PS51737">
    <property type="entry name" value="RECOMBINASE_DNA_BIND"/>
    <property type="match status" value="1"/>
</dbReference>
<evidence type="ECO:0000313" key="3">
    <source>
        <dbReference type="EMBL" id="MFC4291436.1"/>
    </source>
</evidence>
<dbReference type="SMART" id="SM00857">
    <property type="entry name" value="Resolvase"/>
    <property type="match status" value="1"/>
</dbReference>